<keyword evidence="1" id="KW-0812">Transmembrane</keyword>
<evidence type="ECO:0008006" key="4">
    <source>
        <dbReference type="Google" id="ProtNLM"/>
    </source>
</evidence>
<proteinExistence type="predicted"/>
<evidence type="ECO:0000313" key="3">
    <source>
        <dbReference type="Proteomes" id="UP001210978"/>
    </source>
</evidence>
<keyword evidence="1" id="KW-1133">Transmembrane helix</keyword>
<feature type="transmembrane region" description="Helical" evidence="1">
    <location>
        <begin position="284"/>
        <end position="304"/>
    </location>
</feature>
<keyword evidence="1" id="KW-0472">Membrane</keyword>
<dbReference type="Proteomes" id="UP001210978">
    <property type="component" value="Chromosome"/>
</dbReference>
<sequence length="518" mass="60223">MIIGIVFFGICLGYYLNVLLKTDAHYIYPIDDAYIHLAIAKNFALYDVWGVTRYQFSSTSSSPLFTYLLSVMIKIFGNSDQLPLYFNMVFGIGTVYFLNEYFAGIFEKIGSIVCAVLFILLFSVLHLQLLSGMEHVFHVFLIVFNIFCFSRFQNKWAVFGFYFSLLLMGLVRFESMFYFVMLAFVFGVTKKWKEAILVLLVGFMPILIFGYFNEQQDGYFFPNSVVVKGTKLSFDSNFPLQLKSILLDNFLFNISFYKIGFFPVVISLILMLRSFKNKNNFEEFVKDHFLVIVFSLLVICHSMFADLKGMFRYEAYILVGFCMVLIPKMKPCFVNFINKIRNEKLISGLIIMNIVLMGYKLFVAHMMLEKGGKNVYEQQFQSARFLNTYYNTSKVVANDIGAITYYTDIHLLDIAGLGSVETIRFNEAENHFDKSFKIFLTEYCHKNKYEMAVVYENWLQGEVPDNWKKAAVLKIQDKFSVAQDEVSFYSIDYGNLQQLKNNIKNFNWNKNVQVTIVD</sequence>
<gene>
    <name evidence="2" type="ORF">PFY12_11200</name>
</gene>
<protein>
    <recommendedName>
        <fullName evidence="4">Glycosyltransferase RgtA/B/C/D-like domain-containing protein</fullName>
    </recommendedName>
</protein>
<feature type="transmembrane region" description="Helical" evidence="1">
    <location>
        <begin position="310"/>
        <end position="326"/>
    </location>
</feature>
<name>A0ABY7QLN5_9FLAO</name>
<feature type="transmembrane region" description="Helical" evidence="1">
    <location>
        <begin position="346"/>
        <end position="368"/>
    </location>
</feature>
<feature type="transmembrane region" description="Helical" evidence="1">
    <location>
        <begin position="109"/>
        <end position="129"/>
    </location>
</feature>
<feature type="transmembrane region" description="Helical" evidence="1">
    <location>
        <begin position="136"/>
        <end position="153"/>
    </location>
</feature>
<accession>A0ABY7QLN5</accession>
<feature type="transmembrane region" description="Helical" evidence="1">
    <location>
        <begin position="195"/>
        <end position="212"/>
    </location>
</feature>
<feature type="transmembrane region" description="Helical" evidence="1">
    <location>
        <begin position="82"/>
        <end position="103"/>
    </location>
</feature>
<dbReference type="RefSeq" id="WP_271148008.1">
    <property type="nucleotide sequence ID" value="NZ_CP115859.1"/>
</dbReference>
<reference evidence="2 3" key="1">
    <citation type="submission" date="2023-01" db="EMBL/GenBank/DDBJ databases">
        <title>Complete genome of Chryseobacterium camelliae VAN22-5A.</title>
        <authorList>
            <person name="Zong G."/>
            <person name="Cao G."/>
        </authorList>
    </citation>
    <scope>NUCLEOTIDE SEQUENCE [LARGE SCALE GENOMIC DNA]</scope>
    <source>
        <strain evidence="2 3">VAN22-5A</strain>
    </source>
</reference>
<keyword evidence="3" id="KW-1185">Reference proteome</keyword>
<evidence type="ECO:0000313" key="2">
    <source>
        <dbReference type="EMBL" id="WBV59621.1"/>
    </source>
</evidence>
<evidence type="ECO:0000256" key="1">
    <source>
        <dbReference type="SAM" id="Phobius"/>
    </source>
</evidence>
<organism evidence="2 3">
    <name type="scientific">Chryseobacterium camelliae</name>
    <dbReference type="NCBI Taxonomy" id="1265445"/>
    <lineage>
        <taxon>Bacteria</taxon>
        <taxon>Pseudomonadati</taxon>
        <taxon>Bacteroidota</taxon>
        <taxon>Flavobacteriia</taxon>
        <taxon>Flavobacteriales</taxon>
        <taxon>Weeksellaceae</taxon>
        <taxon>Chryseobacterium group</taxon>
        <taxon>Chryseobacterium</taxon>
    </lineage>
</organism>
<feature type="transmembrane region" description="Helical" evidence="1">
    <location>
        <begin position="159"/>
        <end position="188"/>
    </location>
</feature>
<dbReference type="EMBL" id="CP115859">
    <property type="protein sequence ID" value="WBV59621.1"/>
    <property type="molecule type" value="Genomic_DNA"/>
</dbReference>
<feature type="transmembrane region" description="Helical" evidence="1">
    <location>
        <begin position="250"/>
        <end position="272"/>
    </location>
</feature>